<comment type="caution">
    <text evidence="1">The sequence shown here is derived from an EMBL/GenBank/DDBJ whole genome shotgun (WGS) entry which is preliminary data.</text>
</comment>
<evidence type="ECO:0000313" key="1">
    <source>
        <dbReference type="EMBL" id="KAJ1350711.1"/>
    </source>
</evidence>
<organism evidence="1 2">
    <name type="scientific">Parelaphostrongylus tenuis</name>
    <name type="common">Meningeal worm</name>
    <dbReference type="NCBI Taxonomy" id="148309"/>
    <lineage>
        <taxon>Eukaryota</taxon>
        <taxon>Metazoa</taxon>
        <taxon>Ecdysozoa</taxon>
        <taxon>Nematoda</taxon>
        <taxon>Chromadorea</taxon>
        <taxon>Rhabditida</taxon>
        <taxon>Rhabditina</taxon>
        <taxon>Rhabditomorpha</taxon>
        <taxon>Strongyloidea</taxon>
        <taxon>Metastrongylidae</taxon>
        <taxon>Parelaphostrongylus</taxon>
    </lineage>
</organism>
<dbReference type="Proteomes" id="UP001196413">
    <property type="component" value="Unassembled WGS sequence"/>
</dbReference>
<dbReference type="EMBL" id="JAHQIW010000934">
    <property type="protein sequence ID" value="KAJ1350711.1"/>
    <property type="molecule type" value="Genomic_DNA"/>
</dbReference>
<dbReference type="AlphaFoldDB" id="A0AAD5QL46"/>
<proteinExistence type="predicted"/>
<reference evidence="1" key="1">
    <citation type="submission" date="2021-06" db="EMBL/GenBank/DDBJ databases">
        <title>Parelaphostrongylus tenuis whole genome reference sequence.</title>
        <authorList>
            <person name="Garwood T.J."/>
            <person name="Larsen P.A."/>
            <person name="Fountain-Jones N.M."/>
            <person name="Garbe J.R."/>
            <person name="Macchietto M.G."/>
            <person name="Kania S.A."/>
            <person name="Gerhold R.W."/>
            <person name="Richards J.E."/>
            <person name="Wolf T.M."/>
        </authorList>
    </citation>
    <scope>NUCLEOTIDE SEQUENCE</scope>
    <source>
        <strain evidence="1">MNPRO001-30</strain>
        <tissue evidence="1">Meninges</tissue>
    </source>
</reference>
<accession>A0AAD5QL46</accession>
<keyword evidence="2" id="KW-1185">Reference proteome</keyword>
<name>A0AAD5QL46_PARTN</name>
<protein>
    <submittedName>
        <fullName evidence="1">Uncharacterized protein</fullName>
    </submittedName>
</protein>
<feature type="non-terminal residue" evidence="1">
    <location>
        <position position="1"/>
    </location>
</feature>
<sequence length="113" mass="13433">EKLPWRRLSALDGYDQHFFRLVRQARDDPSCKSLKVEYEHVCFTLPAPEAFKETKAFCDAFVETCPETLKTNIFTHISKLKIDYTEYCRKAKERFEYVCLNPLRFRNLCPRCG</sequence>
<gene>
    <name evidence="1" type="ORF">KIN20_006578</name>
</gene>
<evidence type="ECO:0000313" key="2">
    <source>
        <dbReference type="Proteomes" id="UP001196413"/>
    </source>
</evidence>